<keyword evidence="12" id="KW-1185">Reference proteome</keyword>
<feature type="transmembrane region" description="Helical" evidence="9">
    <location>
        <begin position="16"/>
        <end position="36"/>
    </location>
</feature>
<dbReference type="Proteomes" id="UP000037822">
    <property type="component" value="Unassembled WGS sequence"/>
</dbReference>
<comment type="subunit">
    <text evidence="9">The complex comprises the extracytoplasmic solute receptor protein and the two transmembrane proteins.</text>
</comment>
<keyword evidence="3" id="KW-1003">Cell membrane</keyword>
<evidence type="ECO:0000256" key="8">
    <source>
        <dbReference type="ARBA" id="ARBA00038436"/>
    </source>
</evidence>
<sequence length="187" mass="20022">MSGAIRHALLRSVENLLLIGFVAMIAMVFGNVVLRYIFNSGITTSEEASRMIFVWLTFGGAFLVAKDGNHLGMTTVVVMLGRNGRWWCRLAAEALSLLCMALLVGGCWRQSVINIDNYAPVTGIPLAVTYIAGLLCGLGIGALNLIALFDLLTGRMPDSALVIGADSEELAAFEARQCETGPAEARK</sequence>
<dbReference type="PANTHER" id="PTHR35011:SF2">
    <property type="entry name" value="2,3-DIKETO-L-GULONATE TRAP TRANSPORTER SMALL PERMEASE PROTEIN YIAM"/>
    <property type="match status" value="1"/>
</dbReference>
<feature type="transmembrane region" description="Helical" evidence="9">
    <location>
        <begin position="86"/>
        <end position="104"/>
    </location>
</feature>
<evidence type="ECO:0000313" key="11">
    <source>
        <dbReference type="EMBL" id="KPH82611.1"/>
    </source>
</evidence>
<evidence type="ECO:0000256" key="1">
    <source>
        <dbReference type="ARBA" id="ARBA00004429"/>
    </source>
</evidence>
<reference evidence="11 12" key="1">
    <citation type="submission" date="2015-07" db="EMBL/GenBank/DDBJ databases">
        <title>Whole genome sequencing of Bosea vaviloviae isolated from cave pool.</title>
        <authorList>
            <person name="Tan N.E.H."/>
            <person name="Lee Y.P."/>
            <person name="Gan H.M."/>
            <person name="Barton H."/>
            <person name="Savka M.A."/>
        </authorList>
    </citation>
    <scope>NUCLEOTIDE SEQUENCE [LARGE SCALE GENOMIC DNA]</scope>
    <source>
        <strain evidence="11 12">SD260</strain>
    </source>
</reference>
<evidence type="ECO:0000256" key="4">
    <source>
        <dbReference type="ARBA" id="ARBA00022519"/>
    </source>
</evidence>
<dbReference type="InterPro" id="IPR007387">
    <property type="entry name" value="TRAP_DctQ"/>
</dbReference>
<dbReference type="GO" id="GO:0005886">
    <property type="term" value="C:plasma membrane"/>
    <property type="evidence" value="ECO:0007669"/>
    <property type="project" value="UniProtKB-SubCell"/>
</dbReference>
<evidence type="ECO:0000313" key="12">
    <source>
        <dbReference type="Proteomes" id="UP000037822"/>
    </source>
</evidence>
<dbReference type="GO" id="GO:0022857">
    <property type="term" value="F:transmembrane transporter activity"/>
    <property type="evidence" value="ECO:0007669"/>
    <property type="project" value="UniProtKB-UniRule"/>
</dbReference>
<feature type="transmembrane region" description="Helical" evidence="9">
    <location>
        <begin position="48"/>
        <end position="65"/>
    </location>
</feature>
<dbReference type="AlphaFoldDB" id="A0A0N0MDK8"/>
<dbReference type="RefSeq" id="WP_082364943.1">
    <property type="nucleotide sequence ID" value="NZ_LGSZ01000017.1"/>
</dbReference>
<keyword evidence="4 9" id="KW-0997">Cell inner membrane</keyword>
<comment type="subcellular location">
    <subcellularLocation>
        <location evidence="1 9">Cell inner membrane</location>
        <topology evidence="1 9">Multi-pass membrane protein</topology>
    </subcellularLocation>
</comment>
<evidence type="ECO:0000256" key="3">
    <source>
        <dbReference type="ARBA" id="ARBA00022475"/>
    </source>
</evidence>
<keyword evidence="7 9" id="KW-0472">Membrane</keyword>
<dbReference type="EMBL" id="LGSZ01000017">
    <property type="protein sequence ID" value="KPH82611.1"/>
    <property type="molecule type" value="Genomic_DNA"/>
</dbReference>
<comment type="caution">
    <text evidence="11">The sequence shown here is derived from an EMBL/GenBank/DDBJ whole genome shotgun (WGS) entry which is preliminary data.</text>
</comment>
<protein>
    <recommendedName>
        <fullName evidence="9">TRAP transporter small permease protein</fullName>
    </recommendedName>
</protein>
<dbReference type="OrthoDB" id="4964541at2"/>
<keyword evidence="6 9" id="KW-1133">Transmembrane helix</keyword>
<comment type="function">
    <text evidence="9">Part of the tripartite ATP-independent periplasmic (TRAP) transport system.</text>
</comment>
<accession>A0A0N0MDK8</accession>
<dbReference type="PATRIC" id="fig|1526658.3.peg.3074"/>
<comment type="similarity">
    <text evidence="8 9">Belongs to the TRAP transporter small permease family.</text>
</comment>
<evidence type="ECO:0000256" key="6">
    <source>
        <dbReference type="ARBA" id="ARBA00022989"/>
    </source>
</evidence>
<dbReference type="Pfam" id="PF04290">
    <property type="entry name" value="DctQ"/>
    <property type="match status" value="1"/>
</dbReference>
<gene>
    <name evidence="11" type="ORF">AE618_02545</name>
</gene>
<evidence type="ECO:0000256" key="2">
    <source>
        <dbReference type="ARBA" id="ARBA00022448"/>
    </source>
</evidence>
<evidence type="ECO:0000256" key="5">
    <source>
        <dbReference type="ARBA" id="ARBA00022692"/>
    </source>
</evidence>
<evidence type="ECO:0000256" key="7">
    <source>
        <dbReference type="ARBA" id="ARBA00023136"/>
    </source>
</evidence>
<name>A0A0N0MDK8_9HYPH</name>
<proteinExistence type="inferred from homology"/>
<keyword evidence="5 9" id="KW-0812">Transmembrane</keyword>
<keyword evidence="2 9" id="KW-0813">Transport</keyword>
<dbReference type="GO" id="GO:0015740">
    <property type="term" value="P:C4-dicarboxylate transport"/>
    <property type="evidence" value="ECO:0007669"/>
    <property type="project" value="TreeGrafter"/>
</dbReference>
<evidence type="ECO:0000256" key="9">
    <source>
        <dbReference type="RuleBase" id="RU369079"/>
    </source>
</evidence>
<feature type="domain" description="Tripartite ATP-independent periplasmic transporters DctQ component" evidence="10">
    <location>
        <begin position="24"/>
        <end position="147"/>
    </location>
</feature>
<evidence type="ECO:0000259" key="10">
    <source>
        <dbReference type="Pfam" id="PF04290"/>
    </source>
</evidence>
<dbReference type="InterPro" id="IPR055348">
    <property type="entry name" value="DctQ"/>
</dbReference>
<feature type="transmembrane region" description="Helical" evidence="9">
    <location>
        <begin position="124"/>
        <end position="149"/>
    </location>
</feature>
<dbReference type="PANTHER" id="PTHR35011">
    <property type="entry name" value="2,3-DIKETO-L-GULONATE TRAP TRANSPORTER SMALL PERMEASE PROTEIN YIAM"/>
    <property type="match status" value="1"/>
</dbReference>
<organism evidence="11 12">
    <name type="scientific">Bosea vaviloviae</name>
    <dbReference type="NCBI Taxonomy" id="1526658"/>
    <lineage>
        <taxon>Bacteria</taxon>
        <taxon>Pseudomonadati</taxon>
        <taxon>Pseudomonadota</taxon>
        <taxon>Alphaproteobacteria</taxon>
        <taxon>Hyphomicrobiales</taxon>
        <taxon>Boseaceae</taxon>
        <taxon>Bosea</taxon>
    </lineage>
</organism>